<dbReference type="InterPro" id="IPR036514">
    <property type="entry name" value="SGNH_hydro_sf"/>
</dbReference>
<dbReference type="Proteomes" id="UP000005638">
    <property type="component" value="Chromosome"/>
</dbReference>
<dbReference type="eggNOG" id="COG2755">
    <property type="taxonomic scope" value="Bacteria"/>
</dbReference>
<reference evidence="1 2" key="1">
    <citation type="journal article" date="2012" name="J. Bacteriol.">
        <title>Genome Sequence of the Fish Pathogen Flavobacterium columnare ATCC 49512.</title>
        <authorList>
            <person name="Tekedar H.C."/>
            <person name="Karsi A."/>
            <person name="Gillaspy A.F."/>
            <person name="Dyer D.W."/>
            <person name="Benton N.R."/>
            <person name="Zaitshik J."/>
            <person name="Vamenta S."/>
            <person name="Banes M.M."/>
            <person name="Gulsoy N."/>
            <person name="Aboko-Cole M."/>
            <person name="Waldbieser G.C."/>
            <person name="Lawrence M.L."/>
        </authorList>
    </citation>
    <scope>NUCLEOTIDE SEQUENCE [LARGE SCALE GENOMIC DNA]</scope>
    <source>
        <strain evidence="2">ATCC 49512 / CIP 103533 / TG 44/87</strain>
    </source>
</reference>
<accession>G8XAR1</accession>
<dbReference type="AlphaFoldDB" id="G8XAR1"/>
<keyword evidence="2" id="KW-1185">Reference proteome</keyword>
<gene>
    <name evidence="1" type="ordered locus">FCOL_12860</name>
</gene>
<organism evidence="1 2">
    <name type="scientific">Flavobacterium columnare (strain ATCC 49512 / CIP 103533 / TG 44/87)</name>
    <dbReference type="NCBI Taxonomy" id="1041826"/>
    <lineage>
        <taxon>Bacteria</taxon>
        <taxon>Pseudomonadati</taxon>
        <taxon>Bacteroidota</taxon>
        <taxon>Flavobacteriia</taxon>
        <taxon>Flavobacteriales</taxon>
        <taxon>Flavobacteriaceae</taxon>
        <taxon>Flavobacterium</taxon>
    </lineage>
</organism>
<dbReference type="KEGG" id="fco:FCOL_12860"/>
<dbReference type="SUPFAM" id="SSF52266">
    <property type="entry name" value="SGNH hydrolase"/>
    <property type="match status" value="2"/>
</dbReference>
<dbReference type="GO" id="GO:0016788">
    <property type="term" value="F:hydrolase activity, acting on ester bonds"/>
    <property type="evidence" value="ECO:0007669"/>
    <property type="project" value="UniProtKB-ARBA"/>
</dbReference>
<dbReference type="STRING" id="1041826.FCOL_12860"/>
<dbReference type="HOGENOM" id="CLU_045521_0_0_10"/>
<dbReference type="EMBL" id="CP003222">
    <property type="protein sequence ID" value="AEW87367.1"/>
    <property type="molecule type" value="Genomic_DNA"/>
</dbReference>
<proteinExistence type="predicted"/>
<dbReference type="Gene3D" id="3.40.50.1110">
    <property type="entry name" value="SGNH hydrolase"/>
    <property type="match status" value="2"/>
</dbReference>
<evidence type="ECO:0000313" key="1">
    <source>
        <dbReference type="EMBL" id="AEW87367.1"/>
    </source>
</evidence>
<name>G8XAR1_FLACA</name>
<keyword evidence="1" id="KW-0449">Lipoprotein</keyword>
<protein>
    <submittedName>
        <fullName evidence="1">Lipoprotein</fullName>
    </submittedName>
</protein>
<evidence type="ECO:0000313" key="2">
    <source>
        <dbReference type="Proteomes" id="UP000005638"/>
    </source>
</evidence>
<sequence length="549" mass="58816">MDDQSIIMFNEKRKIMIKKIQWILFASYALVACETNLEDEGVKEIPVTAGEANFSKYVAIGDSYGAGFSDGSLFIAGQLNAYPEQMARQFAAAGGGVFKSPLMADNTGGLLFGGIPFPIDPTQFPPRLVFRGFLGNDTSKPVINLVSSQGTQTTEATTVVSGPFNNISVPGAKSYHIGFSGYGSVQGNPYFRRFASSPGTTMLADALSQQPTFFSLWIGGNDVLTYATSGGIGVDQTGNLNPATYASNDITDPAVFANVFNNAIDLLTLNGRKGIVANLPNVNTLPFFTTVAYNPVPALSKDKAASLNQLFGVVNQITKALSLPNRFEVISEDDNNPNTIEKTNPLLIVDETLVDLSGPIRDNLAPVLGLQTATFVGNLYGRARHAKNNISERDYILLSTSSLIAPPNNMEPGVPSDFAVRGVSYPLQDASVLTIDEASKIARATAAYNQVIENAAKTKNLAFFDAKSVMDQLVRGNVQFGNYSLTASFITGGAFSLDGVHPSPRGYAFIANKMIEAINAQYKSTLRMIDLGKKPALFPVIIPTGNYVN</sequence>